<reference evidence="1" key="2">
    <citation type="submission" date="2021-04" db="EMBL/GenBank/DDBJ databases">
        <authorList>
            <person name="Gilroy R."/>
        </authorList>
    </citation>
    <scope>NUCLEOTIDE SEQUENCE</scope>
    <source>
        <strain evidence="1">2239</strain>
    </source>
</reference>
<dbReference type="Pfam" id="PF10050">
    <property type="entry name" value="DUF2284"/>
    <property type="match status" value="1"/>
</dbReference>
<accession>A0A9D1V4U7</accession>
<dbReference type="Proteomes" id="UP000824193">
    <property type="component" value="Unassembled WGS sequence"/>
</dbReference>
<name>A0A9D1V4U7_9FIRM</name>
<evidence type="ECO:0000313" key="2">
    <source>
        <dbReference type="Proteomes" id="UP000824193"/>
    </source>
</evidence>
<dbReference type="InterPro" id="IPR019271">
    <property type="entry name" value="DUF2284_metal-binding"/>
</dbReference>
<proteinExistence type="predicted"/>
<sequence>MEALRLRVLEEGAFRAAFVPVKDICFDRVFRDVCATNACGNYGRCWMCPPDVGGIDEMMAEARSYDIALVYQTVDSLEDSFDFEGMMDAAARSSRLSQKLTGILREGSFPHWLQLGAGGCHVCEVCAKRTNEPCRHPDLALASLETYGVDVSKLAEAAGMKYINGQNTVTFFGAVLFGKGE</sequence>
<comment type="caution">
    <text evidence="1">The sequence shown here is derived from an EMBL/GenBank/DDBJ whole genome shotgun (WGS) entry which is preliminary data.</text>
</comment>
<dbReference type="EMBL" id="DXFW01000024">
    <property type="protein sequence ID" value="HIX06156.1"/>
    <property type="molecule type" value="Genomic_DNA"/>
</dbReference>
<gene>
    <name evidence="1" type="ORF">H9865_08680</name>
</gene>
<organism evidence="1 2">
    <name type="scientific">Candidatus Allofournierella pullicola</name>
    <dbReference type="NCBI Taxonomy" id="2838596"/>
    <lineage>
        <taxon>Bacteria</taxon>
        <taxon>Bacillati</taxon>
        <taxon>Bacillota</taxon>
        <taxon>Clostridia</taxon>
        <taxon>Eubacteriales</taxon>
        <taxon>Oscillospiraceae</taxon>
        <taxon>Allofournierella</taxon>
    </lineage>
</organism>
<dbReference type="AlphaFoldDB" id="A0A9D1V4U7"/>
<reference evidence="1" key="1">
    <citation type="journal article" date="2021" name="PeerJ">
        <title>Extensive microbial diversity within the chicken gut microbiome revealed by metagenomics and culture.</title>
        <authorList>
            <person name="Gilroy R."/>
            <person name="Ravi A."/>
            <person name="Getino M."/>
            <person name="Pursley I."/>
            <person name="Horton D.L."/>
            <person name="Alikhan N.F."/>
            <person name="Baker D."/>
            <person name="Gharbi K."/>
            <person name="Hall N."/>
            <person name="Watson M."/>
            <person name="Adriaenssens E.M."/>
            <person name="Foster-Nyarko E."/>
            <person name="Jarju S."/>
            <person name="Secka A."/>
            <person name="Antonio M."/>
            <person name="Oren A."/>
            <person name="Chaudhuri R.R."/>
            <person name="La Ragione R."/>
            <person name="Hildebrand F."/>
            <person name="Pallen M.J."/>
        </authorList>
    </citation>
    <scope>NUCLEOTIDE SEQUENCE</scope>
    <source>
        <strain evidence="1">2239</strain>
    </source>
</reference>
<protein>
    <submittedName>
        <fullName evidence="1">DUF2284 domain-containing protein</fullName>
    </submittedName>
</protein>
<evidence type="ECO:0000313" key="1">
    <source>
        <dbReference type="EMBL" id="HIX06156.1"/>
    </source>
</evidence>